<name>A0A9N8DXX9_9STRA</name>
<reference evidence="9" key="1">
    <citation type="submission" date="2020-06" db="EMBL/GenBank/DDBJ databases">
        <authorList>
            <consortium name="Plant Systems Biology data submission"/>
        </authorList>
    </citation>
    <scope>NUCLEOTIDE SEQUENCE</scope>
    <source>
        <strain evidence="9">D6</strain>
    </source>
</reference>
<feature type="domain" description="RNA polymerase sigma-70 region 2" evidence="8">
    <location>
        <begin position="317"/>
        <end position="383"/>
    </location>
</feature>
<evidence type="ECO:0000256" key="4">
    <source>
        <dbReference type="ARBA" id="ARBA00023125"/>
    </source>
</evidence>
<dbReference type="PANTHER" id="PTHR30603">
    <property type="entry name" value="RNA POLYMERASE SIGMA FACTOR RPO"/>
    <property type="match status" value="1"/>
</dbReference>
<feature type="region of interest" description="Disordered" evidence="6">
    <location>
        <begin position="98"/>
        <end position="190"/>
    </location>
</feature>
<dbReference type="InterPro" id="IPR000943">
    <property type="entry name" value="RNA_pol_sigma70"/>
</dbReference>
<accession>A0A9N8DXX9</accession>
<dbReference type="PRINTS" id="PR00046">
    <property type="entry name" value="SIGMA70FCT"/>
</dbReference>
<keyword evidence="4" id="KW-0238">DNA-binding</keyword>
<feature type="compositionally biased region" description="Polar residues" evidence="6">
    <location>
        <begin position="124"/>
        <end position="138"/>
    </location>
</feature>
<dbReference type="InterPro" id="IPR014284">
    <property type="entry name" value="RNA_pol_sigma-70_dom"/>
</dbReference>
<sequence>MQSLLAQQRSNLPMGRKRSRVARLATVASAIAISVSAVGAFQSPLPYTMSPSVSASLSSSTWDPLGSQRRHGSDTTRLHVLADPEVMLREQIELMPAPPSRRRLNGSTKVVSNKRKVPPKIALKSTSRAAQVAKSSQKVQREMQKMARVDSSTKAAAASSKQPPREKAKRSKRQSSTMPGFRTGGMTGRQKAFRDGIKLVEQQTGKKIAKYVDTPELRKKRRQVNGEAMYKSSASVPDSLVQFANEIHTIDRITPKEEVELGERTQEAIRLQNLHDDLTEKLYRPPTDEEWCAAAGKINLEAISQAIEEGIEAKNVLVTSNLRMVQGVVNTYIRNGLGAEYNAGDLMQEGIMALIRAAEKFDPTRGFRFSTYAMYWIRAAVKRSQIVQSRPAPVPQRLYENHKRILRTASELKVALRRKPSNAEVGAAIGMSEIQVQRCLAAMNQRFFSLDQGIQNTKKPMGSDRSTDTLIDIVHSKTDEGDYNKLKHIFLRQDLIETLNRHLTPEEVELLLLRYGLRDDLPAEYGMGPMTIANVSQVVGLKPDKVRRMINKSLKHLQVVIRDEWRDYEQEYKW</sequence>
<dbReference type="Gene3D" id="1.20.120.1810">
    <property type="match status" value="1"/>
</dbReference>
<organism evidence="9 10">
    <name type="scientific">Seminavis robusta</name>
    <dbReference type="NCBI Taxonomy" id="568900"/>
    <lineage>
        <taxon>Eukaryota</taxon>
        <taxon>Sar</taxon>
        <taxon>Stramenopiles</taxon>
        <taxon>Ochrophyta</taxon>
        <taxon>Bacillariophyta</taxon>
        <taxon>Bacillariophyceae</taxon>
        <taxon>Bacillariophycidae</taxon>
        <taxon>Naviculales</taxon>
        <taxon>Naviculaceae</taxon>
        <taxon>Seminavis</taxon>
    </lineage>
</organism>
<dbReference type="InterPro" id="IPR036388">
    <property type="entry name" value="WH-like_DNA-bd_sf"/>
</dbReference>
<feature type="compositionally biased region" description="Low complexity" evidence="6">
    <location>
        <begin position="152"/>
        <end position="161"/>
    </location>
</feature>
<evidence type="ECO:0000313" key="10">
    <source>
        <dbReference type="Proteomes" id="UP001153069"/>
    </source>
</evidence>
<dbReference type="Proteomes" id="UP001153069">
    <property type="component" value="Unassembled WGS sequence"/>
</dbReference>
<dbReference type="SUPFAM" id="SSF88659">
    <property type="entry name" value="Sigma3 and sigma4 domains of RNA polymerase sigma factors"/>
    <property type="match status" value="2"/>
</dbReference>
<evidence type="ECO:0000256" key="3">
    <source>
        <dbReference type="ARBA" id="ARBA00023082"/>
    </source>
</evidence>
<keyword evidence="10" id="KW-1185">Reference proteome</keyword>
<evidence type="ECO:0000313" key="9">
    <source>
        <dbReference type="EMBL" id="CAB9510962.1"/>
    </source>
</evidence>
<evidence type="ECO:0000259" key="8">
    <source>
        <dbReference type="Pfam" id="PF04542"/>
    </source>
</evidence>
<dbReference type="GO" id="GO:0016987">
    <property type="term" value="F:sigma factor activity"/>
    <property type="evidence" value="ECO:0007669"/>
    <property type="project" value="UniProtKB-KW"/>
</dbReference>
<keyword evidence="3" id="KW-0731">Sigma factor</keyword>
<dbReference type="AlphaFoldDB" id="A0A9N8DXX9"/>
<proteinExistence type="inferred from homology"/>
<dbReference type="OrthoDB" id="206108at2759"/>
<dbReference type="EMBL" id="CAICTM010000460">
    <property type="protein sequence ID" value="CAB9510962.1"/>
    <property type="molecule type" value="Genomic_DNA"/>
</dbReference>
<feature type="compositionally biased region" description="Basic and acidic residues" evidence="6">
    <location>
        <begin position="139"/>
        <end position="148"/>
    </location>
</feature>
<dbReference type="Gene3D" id="1.10.10.10">
    <property type="entry name" value="Winged helix-like DNA-binding domain superfamily/Winged helix DNA-binding domain"/>
    <property type="match status" value="2"/>
</dbReference>
<comment type="caution">
    <text evidence="9">The sequence shown here is derived from an EMBL/GenBank/DDBJ whole genome shotgun (WGS) entry which is preliminary data.</text>
</comment>
<feature type="domain" description="RNA polymerase sigma-70 region 3" evidence="7">
    <location>
        <begin position="401"/>
        <end position="458"/>
    </location>
</feature>
<dbReference type="InterPro" id="IPR013325">
    <property type="entry name" value="RNA_pol_sigma_r2"/>
</dbReference>
<gene>
    <name evidence="9" type="ORF">SEMRO_461_G147730.1</name>
</gene>
<dbReference type="SUPFAM" id="SSF88946">
    <property type="entry name" value="Sigma2 domain of RNA polymerase sigma factors"/>
    <property type="match status" value="1"/>
</dbReference>
<keyword evidence="5" id="KW-0804">Transcription</keyword>
<dbReference type="GO" id="GO:0006352">
    <property type="term" value="P:DNA-templated transcription initiation"/>
    <property type="evidence" value="ECO:0007669"/>
    <property type="project" value="InterPro"/>
</dbReference>
<evidence type="ECO:0000256" key="1">
    <source>
        <dbReference type="ARBA" id="ARBA00007788"/>
    </source>
</evidence>
<dbReference type="PANTHER" id="PTHR30603:SF47">
    <property type="entry name" value="RNA POLYMERASE SIGMA FACTOR SIGD, CHLOROPLASTIC"/>
    <property type="match status" value="1"/>
</dbReference>
<dbReference type="InterPro" id="IPR050239">
    <property type="entry name" value="Sigma-70_RNA_pol_init_factors"/>
</dbReference>
<dbReference type="InterPro" id="IPR013324">
    <property type="entry name" value="RNA_pol_sigma_r3/r4-like"/>
</dbReference>
<evidence type="ECO:0000256" key="5">
    <source>
        <dbReference type="ARBA" id="ARBA00023163"/>
    </source>
</evidence>
<dbReference type="GO" id="GO:0003677">
    <property type="term" value="F:DNA binding"/>
    <property type="evidence" value="ECO:0007669"/>
    <property type="project" value="UniProtKB-KW"/>
</dbReference>
<comment type="similarity">
    <text evidence="1">Belongs to the sigma-70 factor family.</text>
</comment>
<evidence type="ECO:0000256" key="2">
    <source>
        <dbReference type="ARBA" id="ARBA00023015"/>
    </source>
</evidence>
<dbReference type="InterPro" id="IPR007627">
    <property type="entry name" value="RNA_pol_sigma70_r2"/>
</dbReference>
<evidence type="ECO:0000256" key="6">
    <source>
        <dbReference type="SAM" id="MobiDB-lite"/>
    </source>
</evidence>
<dbReference type="InterPro" id="IPR007624">
    <property type="entry name" value="RNA_pol_sigma70_r3"/>
</dbReference>
<protein>
    <submittedName>
        <fullName evidence="9">Sigma factor SigA</fullName>
    </submittedName>
</protein>
<dbReference type="Pfam" id="PF04542">
    <property type="entry name" value="Sigma70_r2"/>
    <property type="match status" value="1"/>
</dbReference>
<dbReference type="Pfam" id="PF04539">
    <property type="entry name" value="Sigma70_r3"/>
    <property type="match status" value="1"/>
</dbReference>
<dbReference type="NCBIfam" id="TIGR02937">
    <property type="entry name" value="sigma70-ECF"/>
    <property type="match status" value="1"/>
</dbReference>
<keyword evidence="2" id="KW-0805">Transcription regulation</keyword>
<evidence type="ECO:0000259" key="7">
    <source>
        <dbReference type="Pfam" id="PF04539"/>
    </source>
</evidence>